<dbReference type="EMBL" id="BAAANT010000003">
    <property type="protein sequence ID" value="GAA2132987.1"/>
    <property type="molecule type" value="Genomic_DNA"/>
</dbReference>
<protein>
    <recommendedName>
        <fullName evidence="3">UDP:flavonoid glycosyltransferase YjiC (YdhE family)</fullName>
    </recommendedName>
</protein>
<dbReference type="Proteomes" id="UP001422759">
    <property type="component" value="Unassembled WGS sequence"/>
</dbReference>
<name>A0ABP5KQV2_9ACTN</name>
<dbReference type="Gene3D" id="3.40.50.2000">
    <property type="entry name" value="Glycogen Phosphorylase B"/>
    <property type="match status" value="2"/>
</dbReference>
<dbReference type="RefSeq" id="WP_344460852.1">
    <property type="nucleotide sequence ID" value="NZ_BAAANT010000003.1"/>
</dbReference>
<accession>A0ABP5KQV2</accession>
<gene>
    <name evidence="1" type="ORF">GCM10009760_08640</name>
</gene>
<dbReference type="SUPFAM" id="SSF53756">
    <property type="entry name" value="UDP-Glycosyltransferase/glycogen phosphorylase"/>
    <property type="match status" value="1"/>
</dbReference>
<reference evidence="2" key="1">
    <citation type="journal article" date="2019" name="Int. J. Syst. Evol. Microbiol.">
        <title>The Global Catalogue of Microorganisms (GCM) 10K type strain sequencing project: providing services to taxonomists for standard genome sequencing and annotation.</title>
        <authorList>
            <consortium name="The Broad Institute Genomics Platform"/>
            <consortium name="The Broad Institute Genome Sequencing Center for Infectious Disease"/>
            <person name="Wu L."/>
            <person name="Ma J."/>
        </authorList>
    </citation>
    <scope>NUCLEOTIDE SEQUENCE [LARGE SCALE GENOMIC DNA]</scope>
    <source>
        <strain evidence="2">JCM 14560</strain>
    </source>
</reference>
<proteinExistence type="predicted"/>
<keyword evidence="2" id="KW-1185">Reference proteome</keyword>
<sequence>MNILLCPLDSAGFRYPAVAVARELSRRGHSVHRLPPTAGTDRAMVFNVRQWYRHGLAQFHTIRQEARTCRADVLVTSTLCHGALVAAEVLDLPVVVVGLAAHLWPYQEGGPAEPARPVDREWRLAETFAHYEELRTAAGLTPRTGLDRQRLLSGDGLLLRGDPALELAGAALPEGIRHVGPCWWEPPAPEAELREIAEHTDRVGKPVVYVHLGRTFGGHSLWPWLNATFAGGPFQAVVDLGRSGAAEQADGTDILVVRKPWLEPLVRSAELVVTSGTSAPVLAALLNDRPLVVGPAGGEQHVLAEACLRAGVARRLEDRPGLLSEVAADRDLLAQVERIGGRLRRSGSQAAAADFVEETVRTAPRRGTAALRQALARTPG</sequence>
<evidence type="ECO:0008006" key="3">
    <source>
        <dbReference type="Google" id="ProtNLM"/>
    </source>
</evidence>
<organism evidence="1 2">
    <name type="scientific">Kitasatospora kazusensis</name>
    <dbReference type="NCBI Taxonomy" id="407974"/>
    <lineage>
        <taxon>Bacteria</taxon>
        <taxon>Bacillati</taxon>
        <taxon>Actinomycetota</taxon>
        <taxon>Actinomycetes</taxon>
        <taxon>Kitasatosporales</taxon>
        <taxon>Streptomycetaceae</taxon>
        <taxon>Kitasatospora</taxon>
    </lineage>
</organism>
<evidence type="ECO:0000313" key="1">
    <source>
        <dbReference type="EMBL" id="GAA2132987.1"/>
    </source>
</evidence>
<evidence type="ECO:0000313" key="2">
    <source>
        <dbReference type="Proteomes" id="UP001422759"/>
    </source>
</evidence>
<comment type="caution">
    <text evidence="1">The sequence shown here is derived from an EMBL/GenBank/DDBJ whole genome shotgun (WGS) entry which is preliminary data.</text>
</comment>